<feature type="chain" id="PRO_5005208129" evidence="1">
    <location>
        <begin position="21"/>
        <end position="315"/>
    </location>
</feature>
<proteinExistence type="predicted"/>
<keyword evidence="4" id="KW-1185">Reference proteome</keyword>
<dbReference type="AlphaFoldDB" id="A0A0H4PH72"/>
<gene>
    <name evidence="3" type="ORF">CA2015_2793</name>
</gene>
<feature type="signal peptide" evidence="1">
    <location>
        <begin position="1"/>
        <end position="20"/>
    </location>
</feature>
<dbReference type="Proteomes" id="UP000036520">
    <property type="component" value="Chromosome"/>
</dbReference>
<evidence type="ECO:0000313" key="3">
    <source>
        <dbReference type="EMBL" id="AKP52203.1"/>
    </source>
</evidence>
<accession>A0A0H4PH72</accession>
<feature type="domain" description="DUF4097" evidence="2">
    <location>
        <begin position="42"/>
        <end position="309"/>
    </location>
</feature>
<name>A0A0H4PH72_9BACT</name>
<evidence type="ECO:0000259" key="2">
    <source>
        <dbReference type="Pfam" id="PF13349"/>
    </source>
</evidence>
<dbReference type="STRING" id="320787.CA2015_2793"/>
<sequence length="315" mass="33329">MNRYPILFLFVLFGFSGLQSGCNPVPMNTITDMEDSYDGITKINLNGGALEVSYTGKEDMENVTIDAFVEASDMDMEGVLVKQVGDELNVSFESGNNGSFFSSLNIEGYISLSGPIDMALNIHNSSGTMEVSNVNNDEIVLKGSSGKVEGKDLASPNLRVKISSGKLELENIEGSLNMEVSSGMGTLKGMKGDVKFSGSSGYVSFSDVDGLISGGMSSGKADLKRINQLGEISLSSGMLDASQCGLGPETKLSVSSGYMKVNTTSSLSNFNFDFNVGSGRLEIGNESSSEDLYINNDAAVTVKGRIQSGKMVISE</sequence>
<organism evidence="3 4">
    <name type="scientific">Cyclobacterium amurskyense</name>
    <dbReference type="NCBI Taxonomy" id="320787"/>
    <lineage>
        <taxon>Bacteria</taxon>
        <taxon>Pseudomonadati</taxon>
        <taxon>Bacteroidota</taxon>
        <taxon>Cytophagia</taxon>
        <taxon>Cytophagales</taxon>
        <taxon>Cyclobacteriaceae</taxon>
        <taxon>Cyclobacterium</taxon>
    </lineage>
</organism>
<evidence type="ECO:0000256" key="1">
    <source>
        <dbReference type="SAM" id="SignalP"/>
    </source>
</evidence>
<protein>
    <submittedName>
        <fullName evidence="3">YvqG</fullName>
    </submittedName>
</protein>
<dbReference type="Pfam" id="PF13349">
    <property type="entry name" value="DUF4097"/>
    <property type="match status" value="1"/>
</dbReference>
<dbReference type="KEGG" id="camu:CA2015_2793"/>
<keyword evidence="1" id="KW-0732">Signal</keyword>
<dbReference type="EMBL" id="CP012040">
    <property type="protein sequence ID" value="AKP52203.1"/>
    <property type="molecule type" value="Genomic_DNA"/>
</dbReference>
<dbReference type="InterPro" id="IPR025164">
    <property type="entry name" value="Toastrack_DUF4097"/>
</dbReference>
<dbReference type="RefSeq" id="WP_048642457.1">
    <property type="nucleotide sequence ID" value="NZ_CP012040.1"/>
</dbReference>
<evidence type="ECO:0000313" key="4">
    <source>
        <dbReference type="Proteomes" id="UP000036520"/>
    </source>
</evidence>
<reference evidence="3 4" key="1">
    <citation type="submission" date="2015-07" db="EMBL/GenBank/DDBJ databases">
        <authorList>
            <person name="Kim K.M."/>
        </authorList>
    </citation>
    <scope>NUCLEOTIDE SEQUENCE [LARGE SCALE GENOMIC DNA]</scope>
    <source>
        <strain evidence="3 4">KCTC 12363</strain>
    </source>
</reference>